<reference evidence="10" key="1">
    <citation type="journal article" date="2019" name="Int. J. Syst. Evol. Microbiol.">
        <title>The Global Catalogue of Microorganisms (GCM) 10K type strain sequencing project: providing services to taxonomists for standard genome sequencing and annotation.</title>
        <authorList>
            <consortium name="The Broad Institute Genomics Platform"/>
            <consortium name="The Broad Institute Genome Sequencing Center for Infectious Disease"/>
            <person name="Wu L."/>
            <person name="Ma J."/>
        </authorList>
    </citation>
    <scope>NUCLEOTIDE SEQUENCE [LARGE SCALE GENOMIC DNA]</scope>
    <source>
        <strain evidence="10">JCM 9371</strain>
    </source>
</reference>
<name>A0ABW2Y2H3_9ACTN</name>
<evidence type="ECO:0000256" key="5">
    <source>
        <dbReference type="ARBA" id="ARBA00033764"/>
    </source>
</evidence>
<keyword evidence="10" id="KW-1185">Reference proteome</keyword>
<dbReference type="InterPro" id="IPR041127">
    <property type="entry name" value="PET_hydrolase/cutinase-like"/>
</dbReference>
<dbReference type="Pfam" id="PF12740">
    <property type="entry name" value="PETase"/>
    <property type="match status" value="1"/>
</dbReference>
<evidence type="ECO:0000259" key="8">
    <source>
        <dbReference type="Pfam" id="PF12740"/>
    </source>
</evidence>
<comment type="catalytic activity">
    <reaction evidence="3">
        <text>a butanoate ester + H2O = an aliphatic alcohol + butanoate + H(+)</text>
        <dbReference type="Rhea" id="RHEA:47348"/>
        <dbReference type="ChEBI" id="CHEBI:2571"/>
        <dbReference type="ChEBI" id="CHEBI:15377"/>
        <dbReference type="ChEBI" id="CHEBI:15378"/>
        <dbReference type="ChEBI" id="CHEBI:17968"/>
        <dbReference type="ChEBI" id="CHEBI:50477"/>
    </reaction>
    <physiologicalReaction direction="left-to-right" evidence="3">
        <dbReference type="Rhea" id="RHEA:47349"/>
    </physiologicalReaction>
</comment>
<evidence type="ECO:0000313" key="10">
    <source>
        <dbReference type="Proteomes" id="UP001597063"/>
    </source>
</evidence>
<dbReference type="RefSeq" id="WP_131761008.1">
    <property type="nucleotide sequence ID" value="NZ_CAACUY010000141.1"/>
</dbReference>
<evidence type="ECO:0000256" key="4">
    <source>
        <dbReference type="ARBA" id="ARBA00033707"/>
    </source>
</evidence>
<sequence length="269" mass="27969">MSLRPARWLALVCSAVLLAWTSPALATAPAATDWSAPGPDEVAFEVLAEHTLFYPKDLGQARHPVILWGNGTFAIPAVYLGLLRHLASHGFIVAAANTPMSGSGKEMRAGLDLLAARDADPASPFHGRVDLAHVGATGHSQGGAGTVRAAADPRVTALAPIEPAGADTASLRQPALFLAGQNDHLVAPAEVKAMYDEADQVPAVYAEVAGAGHISALLDGQGFRGPVTAWMRAFLADDREARAMFFGPGCGYCADPAFSRFLRNPLAGG</sequence>
<dbReference type="PANTHER" id="PTHR33428:SF14">
    <property type="entry name" value="CARBOXYLESTERASE TYPE B DOMAIN-CONTAINING PROTEIN"/>
    <property type="match status" value="1"/>
</dbReference>
<accession>A0ABW2Y2H3</accession>
<dbReference type="InterPro" id="IPR029058">
    <property type="entry name" value="AB_hydrolase_fold"/>
</dbReference>
<dbReference type="EMBL" id="JBHTGP010000026">
    <property type="protein sequence ID" value="MFD0691050.1"/>
    <property type="molecule type" value="Genomic_DNA"/>
</dbReference>
<evidence type="ECO:0000256" key="7">
    <source>
        <dbReference type="SAM" id="SignalP"/>
    </source>
</evidence>
<dbReference type="Proteomes" id="UP001597063">
    <property type="component" value="Unassembled WGS sequence"/>
</dbReference>
<evidence type="ECO:0000256" key="1">
    <source>
        <dbReference type="ARBA" id="ARBA00004418"/>
    </source>
</evidence>
<dbReference type="Gene3D" id="3.40.50.1820">
    <property type="entry name" value="alpha/beta hydrolase"/>
    <property type="match status" value="1"/>
</dbReference>
<comment type="subcellular location">
    <subcellularLocation>
        <location evidence="1">Periplasm</location>
    </subcellularLocation>
</comment>
<feature type="signal peptide" evidence="7">
    <location>
        <begin position="1"/>
        <end position="26"/>
    </location>
</feature>
<comment type="catalytic activity">
    <reaction evidence="4">
        <text>(ethylene terephthalate)(n) + H2O = (ethylene terephthalate)(n-1) + 4-[(2-hydroxyethoxy)carbonyl]benzoate + H(+)</text>
        <dbReference type="Rhea" id="RHEA:49528"/>
        <dbReference type="Rhea" id="RHEA-COMP:12420"/>
        <dbReference type="Rhea" id="RHEA-COMP:12421"/>
        <dbReference type="ChEBI" id="CHEBI:15377"/>
        <dbReference type="ChEBI" id="CHEBI:15378"/>
        <dbReference type="ChEBI" id="CHEBI:131701"/>
        <dbReference type="ChEBI" id="CHEBI:131704"/>
        <dbReference type="EC" id="3.1.1.101"/>
    </reaction>
    <physiologicalReaction direction="left-to-right" evidence="4">
        <dbReference type="Rhea" id="RHEA:49529"/>
    </physiologicalReaction>
</comment>
<organism evidence="9 10">
    <name type="scientific">Actinomadura fibrosa</name>
    <dbReference type="NCBI Taxonomy" id="111802"/>
    <lineage>
        <taxon>Bacteria</taxon>
        <taxon>Bacillati</taxon>
        <taxon>Actinomycetota</taxon>
        <taxon>Actinomycetes</taxon>
        <taxon>Streptosporangiales</taxon>
        <taxon>Thermomonosporaceae</taxon>
        <taxon>Actinomadura</taxon>
    </lineage>
</organism>
<proteinExistence type="predicted"/>
<dbReference type="EC" id="3.1.1.101" evidence="5"/>
<evidence type="ECO:0000256" key="2">
    <source>
        <dbReference type="ARBA" id="ARBA00022764"/>
    </source>
</evidence>
<evidence type="ECO:0000256" key="6">
    <source>
        <dbReference type="ARBA" id="ARBA00033780"/>
    </source>
</evidence>
<feature type="chain" id="PRO_5046754057" description="poly(ethylene terephthalate) hydrolase" evidence="7">
    <location>
        <begin position="27"/>
        <end position="269"/>
    </location>
</feature>
<keyword evidence="7" id="KW-0732">Signal</keyword>
<dbReference type="SUPFAM" id="SSF53474">
    <property type="entry name" value="alpha/beta-Hydrolases"/>
    <property type="match status" value="1"/>
</dbReference>
<keyword evidence="2" id="KW-0574">Periplasm</keyword>
<evidence type="ECO:0000256" key="3">
    <source>
        <dbReference type="ARBA" id="ARBA00033629"/>
    </source>
</evidence>
<protein>
    <recommendedName>
        <fullName evidence="5">poly(ethylene terephthalate) hydrolase</fullName>
        <ecNumber evidence="5">3.1.1.101</ecNumber>
    </recommendedName>
    <alternativeName>
        <fullName evidence="6">Poly(ethylene terephthalate) hydrolase</fullName>
    </alternativeName>
</protein>
<feature type="domain" description="PET hydrolase/cutinase-like" evidence="8">
    <location>
        <begin position="51"/>
        <end position="240"/>
    </location>
</feature>
<evidence type="ECO:0000313" key="9">
    <source>
        <dbReference type="EMBL" id="MFD0691050.1"/>
    </source>
</evidence>
<gene>
    <name evidence="9" type="ORF">ACFQZM_41620</name>
</gene>
<dbReference type="PANTHER" id="PTHR33428">
    <property type="entry name" value="CHLOROPHYLLASE-2, CHLOROPLASTIC"/>
    <property type="match status" value="1"/>
</dbReference>
<comment type="caution">
    <text evidence="9">The sequence shown here is derived from an EMBL/GenBank/DDBJ whole genome shotgun (WGS) entry which is preliminary data.</text>
</comment>